<feature type="chain" id="PRO_5025376157" evidence="1">
    <location>
        <begin position="17"/>
        <end position="298"/>
    </location>
</feature>
<dbReference type="OrthoDB" id="5144514at2759"/>
<keyword evidence="3" id="KW-1185">Reference proteome</keyword>
<accession>A0A6A6RQV2</accession>
<feature type="signal peptide" evidence="1">
    <location>
        <begin position="1"/>
        <end position="16"/>
    </location>
</feature>
<dbReference type="Pfam" id="PF04681">
    <property type="entry name" value="Bys1"/>
    <property type="match status" value="1"/>
</dbReference>
<dbReference type="PANTHER" id="PTHR36195">
    <property type="entry name" value="DOMAIN PROTEIN, PUTATIVE (AFU_ORTHOLOGUE AFUA_5G01990)-RELATED-RELATED"/>
    <property type="match status" value="1"/>
</dbReference>
<sequence>MQFTLAIAALIASASAATTGTAKVVNRCSYDVHVWSIDKQLGCSSDAGTVLKKGESYSEAFQNGTDGGISIKLSKYSTCGGHDLSQLEYKLDYSSDYAGNYLDMSFVDCAGGDCPGWNDGFYLVAGNTDVATASSTNNEFCPILKAASSIEAAKVAYVNPDDRQTKYCLTNAPLELYLCGSEAPGASDIAAASSAVVSTTVSASSSPAQPTTSQVASAPATSDVAVQAAAAPTEAEVNAAAAAVTPTVSEVKAAAAPVTTPAPEAPKAVKTVVTYVTAYVDAPVKRHSHGRRHQHFNA</sequence>
<evidence type="ECO:0000256" key="1">
    <source>
        <dbReference type="SAM" id="SignalP"/>
    </source>
</evidence>
<reference evidence="2" key="1">
    <citation type="journal article" date="2020" name="Stud. Mycol.">
        <title>101 Dothideomycetes genomes: a test case for predicting lifestyles and emergence of pathogens.</title>
        <authorList>
            <person name="Haridas S."/>
            <person name="Albert R."/>
            <person name="Binder M."/>
            <person name="Bloem J."/>
            <person name="Labutti K."/>
            <person name="Salamov A."/>
            <person name="Andreopoulos B."/>
            <person name="Baker S."/>
            <person name="Barry K."/>
            <person name="Bills G."/>
            <person name="Bluhm B."/>
            <person name="Cannon C."/>
            <person name="Castanera R."/>
            <person name="Culley D."/>
            <person name="Daum C."/>
            <person name="Ezra D."/>
            <person name="Gonzalez J."/>
            <person name="Henrissat B."/>
            <person name="Kuo A."/>
            <person name="Liang C."/>
            <person name="Lipzen A."/>
            <person name="Lutzoni F."/>
            <person name="Magnuson J."/>
            <person name="Mondo S."/>
            <person name="Nolan M."/>
            <person name="Ohm R."/>
            <person name="Pangilinan J."/>
            <person name="Park H.-J."/>
            <person name="Ramirez L."/>
            <person name="Alfaro M."/>
            <person name="Sun H."/>
            <person name="Tritt A."/>
            <person name="Yoshinaga Y."/>
            <person name="Zwiers L.-H."/>
            <person name="Turgeon B."/>
            <person name="Goodwin S."/>
            <person name="Spatafora J."/>
            <person name="Crous P."/>
            <person name="Grigoriev I."/>
        </authorList>
    </citation>
    <scope>NUCLEOTIDE SEQUENCE</scope>
    <source>
        <strain evidence="2">CBS 473.64</strain>
    </source>
</reference>
<evidence type="ECO:0000313" key="2">
    <source>
        <dbReference type="EMBL" id="KAF2637475.1"/>
    </source>
</evidence>
<dbReference type="PANTHER" id="PTHR36195:SF4">
    <property type="entry name" value="DOMAIN PROTEIN, PUTATIVE (AFU_ORTHOLOGUE AFUA_5G01990)-RELATED"/>
    <property type="match status" value="1"/>
</dbReference>
<dbReference type="InterPro" id="IPR006771">
    <property type="entry name" value="CetA-like"/>
</dbReference>
<dbReference type="AlphaFoldDB" id="A0A6A6RQV2"/>
<dbReference type="InterPro" id="IPR037176">
    <property type="entry name" value="Osmotin/thaumatin-like_sf"/>
</dbReference>
<dbReference type="SUPFAM" id="SSF49870">
    <property type="entry name" value="Osmotin, thaumatin-like protein"/>
    <property type="match status" value="1"/>
</dbReference>
<proteinExistence type="predicted"/>
<name>A0A6A6RQV2_9PLEO</name>
<protein>
    <submittedName>
        <fullName evidence="2">Uncharacterized protein</fullName>
    </submittedName>
</protein>
<keyword evidence="1" id="KW-0732">Signal</keyword>
<gene>
    <name evidence="2" type="ORF">P280DRAFT_106790</name>
</gene>
<organism evidence="2 3">
    <name type="scientific">Massarina eburnea CBS 473.64</name>
    <dbReference type="NCBI Taxonomy" id="1395130"/>
    <lineage>
        <taxon>Eukaryota</taxon>
        <taxon>Fungi</taxon>
        <taxon>Dikarya</taxon>
        <taxon>Ascomycota</taxon>
        <taxon>Pezizomycotina</taxon>
        <taxon>Dothideomycetes</taxon>
        <taxon>Pleosporomycetidae</taxon>
        <taxon>Pleosporales</taxon>
        <taxon>Massarineae</taxon>
        <taxon>Massarinaceae</taxon>
        <taxon>Massarina</taxon>
    </lineage>
</organism>
<dbReference type="EMBL" id="MU006793">
    <property type="protein sequence ID" value="KAF2637475.1"/>
    <property type="molecule type" value="Genomic_DNA"/>
</dbReference>
<dbReference type="Proteomes" id="UP000799753">
    <property type="component" value="Unassembled WGS sequence"/>
</dbReference>
<evidence type="ECO:0000313" key="3">
    <source>
        <dbReference type="Proteomes" id="UP000799753"/>
    </source>
</evidence>